<accession>A0A5E4WT73</accession>
<name>A0A5E4WT73_9BURK</name>
<evidence type="ECO:0000313" key="3">
    <source>
        <dbReference type="Proteomes" id="UP000396788"/>
    </source>
</evidence>
<organism evidence="2 3">
    <name type="scientific">Pandoraea cepalis</name>
    <dbReference type="NCBI Taxonomy" id="2508294"/>
    <lineage>
        <taxon>Bacteria</taxon>
        <taxon>Pseudomonadati</taxon>
        <taxon>Pseudomonadota</taxon>
        <taxon>Betaproteobacteria</taxon>
        <taxon>Burkholderiales</taxon>
        <taxon>Burkholderiaceae</taxon>
        <taxon>Pandoraea</taxon>
    </lineage>
</organism>
<evidence type="ECO:0000313" key="2">
    <source>
        <dbReference type="EMBL" id="VVE27962.1"/>
    </source>
</evidence>
<evidence type="ECO:0000256" key="1">
    <source>
        <dbReference type="SAM" id="MobiDB-lite"/>
    </source>
</evidence>
<feature type="region of interest" description="Disordered" evidence="1">
    <location>
        <begin position="42"/>
        <end position="64"/>
    </location>
</feature>
<dbReference type="Proteomes" id="UP000396788">
    <property type="component" value="Unassembled WGS sequence"/>
</dbReference>
<reference evidence="2 3" key="1">
    <citation type="submission" date="2019-08" db="EMBL/GenBank/DDBJ databases">
        <authorList>
            <person name="Peeters C."/>
        </authorList>
    </citation>
    <scope>NUCLEOTIDE SEQUENCE [LARGE SCALE GENOMIC DNA]</scope>
    <source>
        <strain evidence="2 3">LMG 31107</strain>
    </source>
</reference>
<gene>
    <name evidence="2" type="ORF">PCE31107_03502</name>
</gene>
<dbReference type="RefSeq" id="WP_150610036.1">
    <property type="nucleotide sequence ID" value="NZ_CABPRY010000009.1"/>
</dbReference>
<feature type="region of interest" description="Disordered" evidence="1">
    <location>
        <begin position="338"/>
        <end position="386"/>
    </location>
</feature>
<dbReference type="AlphaFoldDB" id="A0A5E4WT73"/>
<dbReference type="EMBL" id="CABPRY010000009">
    <property type="protein sequence ID" value="VVE27962.1"/>
    <property type="molecule type" value="Genomic_DNA"/>
</dbReference>
<feature type="compositionally biased region" description="Low complexity" evidence="1">
    <location>
        <begin position="348"/>
        <end position="362"/>
    </location>
</feature>
<sequence length="415" mass="46063">MYFAIGEWLTTALAMSNAMPYPPLAAHTHSMTTDLRQITSAPVSASAQRVTPRRPDAVANDTSFDWSQPPATRARVFAERLTDVRPVCVVGSRNDSENCLLDLTPGANVDVSASRLMLAGCEASLPAPVRAALARDGRDARGLEHAFSETYAAESQGKFSVSEIERRITQRLREISPSMHHLLRRADVYLEMPRVTFVRVLASEHEARRHHVRTPFTAPSIRHVTRAPDVRDTMLGAYIRLPIGGVVHTFLVSLATPNTVERIRQDPRTHADEHLPAFFGDVPDYLQATRLQMRTVAPGDDIVRTLAEWLHDGHQRYRDFARGETRECLAPESHRHVIQPACPPATPPRTSTAARTPPQAQALVQAETPPQTGAPPILARSPRDRQPSVAEIAEAVAMLERLDKQYRLLGRPRFG</sequence>
<proteinExistence type="predicted"/>
<protein>
    <submittedName>
        <fullName evidence="2">Uncharacterized protein</fullName>
    </submittedName>
</protein>